<proteinExistence type="predicted"/>
<feature type="non-terminal residue" evidence="2">
    <location>
        <position position="1"/>
    </location>
</feature>
<keyword evidence="3" id="KW-1185">Reference proteome</keyword>
<evidence type="ECO:0000313" key="3">
    <source>
        <dbReference type="Proteomes" id="UP000708208"/>
    </source>
</evidence>
<feature type="region of interest" description="Disordered" evidence="1">
    <location>
        <begin position="1"/>
        <end position="21"/>
    </location>
</feature>
<dbReference type="Proteomes" id="UP000708208">
    <property type="component" value="Unassembled WGS sequence"/>
</dbReference>
<accession>A0A8J2KAR7</accession>
<dbReference type="AlphaFoldDB" id="A0A8J2KAR7"/>
<gene>
    <name evidence="2" type="ORF">AFUS01_LOCUS21165</name>
</gene>
<comment type="caution">
    <text evidence="2">The sequence shown here is derived from an EMBL/GenBank/DDBJ whole genome shotgun (WGS) entry which is preliminary data.</text>
</comment>
<organism evidence="2 3">
    <name type="scientific">Allacma fusca</name>
    <dbReference type="NCBI Taxonomy" id="39272"/>
    <lineage>
        <taxon>Eukaryota</taxon>
        <taxon>Metazoa</taxon>
        <taxon>Ecdysozoa</taxon>
        <taxon>Arthropoda</taxon>
        <taxon>Hexapoda</taxon>
        <taxon>Collembola</taxon>
        <taxon>Symphypleona</taxon>
        <taxon>Sminthuridae</taxon>
        <taxon>Allacma</taxon>
    </lineage>
</organism>
<protein>
    <submittedName>
        <fullName evidence="2">Uncharacterized protein</fullName>
    </submittedName>
</protein>
<dbReference type="EMBL" id="CAJVCH010235590">
    <property type="protein sequence ID" value="CAG7732667.1"/>
    <property type="molecule type" value="Genomic_DNA"/>
</dbReference>
<name>A0A8J2KAR7_9HEXA</name>
<evidence type="ECO:0000313" key="2">
    <source>
        <dbReference type="EMBL" id="CAG7732667.1"/>
    </source>
</evidence>
<sequence>MAQLKLSHRTAGPPCNKPCRV</sequence>
<reference evidence="2" key="1">
    <citation type="submission" date="2021-06" db="EMBL/GenBank/DDBJ databases">
        <authorList>
            <person name="Hodson N. C."/>
            <person name="Mongue J. A."/>
            <person name="Jaron S. K."/>
        </authorList>
    </citation>
    <scope>NUCLEOTIDE SEQUENCE</scope>
</reference>
<evidence type="ECO:0000256" key="1">
    <source>
        <dbReference type="SAM" id="MobiDB-lite"/>
    </source>
</evidence>